<protein>
    <submittedName>
        <fullName evidence="4">Ribosomal protein S18 acetylase RimI</fullName>
    </submittedName>
</protein>
<dbReference type="EMBL" id="FOPC01000013">
    <property type="protein sequence ID" value="SFH01609.1"/>
    <property type="molecule type" value="Genomic_DNA"/>
</dbReference>
<dbReference type="CDD" id="cd04301">
    <property type="entry name" value="NAT_SF"/>
    <property type="match status" value="1"/>
</dbReference>
<dbReference type="STRING" id="435880.SAMN04487988_11337"/>
<evidence type="ECO:0000259" key="3">
    <source>
        <dbReference type="PROSITE" id="PS51186"/>
    </source>
</evidence>
<dbReference type="Pfam" id="PF00583">
    <property type="entry name" value="Acetyltransf_1"/>
    <property type="match status" value="1"/>
</dbReference>
<dbReference type="GO" id="GO:0016747">
    <property type="term" value="F:acyltransferase activity, transferring groups other than amino-acyl groups"/>
    <property type="evidence" value="ECO:0007669"/>
    <property type="project" value="InterPro"/>
</dbReference>
<proteinExistence type="predicted"/>
<organism evidence="4 5">
    <name type="scientific">Algoriphagus hitonicola</name>
    <dbReference type="NCBI Taxonomy" id="435880"/>
    <lineage>
        <taxon>Bacteria</taxon>
        <taxon>Pseudomonadati</taxon>
        <taxon>Bacteroidota</taxon>
        <taxon>Cytophagia</taxon>
        <taxon>Cytophagales</taxon>
        <taxon>Cyclobacteriaceae</taxon>
        <taxon>Algoriphagus</taxon>
    </lineage>
</organism>
<dbReference type="PROSITE" id="PS51186">
    <property type="entry name" value="GNAT"/>
    <property type="match status" value="1"/>
</dbReference>
<evidence type="ECO:0000313" key="4">
    <source>
        <dbReference type="EMBL" id="SFH01609.1"/>
    </source>
</evidence>
<accession>A0A1I2WLI7</accession>
<dbReference type="PANTHER" id="PTHR43877">
    <property type="entry name" value="AMINOALKYLPHOSPHONATE N-ACETYLTRANSFERASE-RELATED-RELATED"/>
    <property type="match status" value="1"/>
</dbReference>
<dbReference type="PANTHER" id="PTHR43877:SF2">
    <property type="entry name" value="AMINOALKYLPHOSPHONATE N-ACETYLTRANSFERASE-RELATED"/>
    <property type="match status" value="1"/>
</dbReference>
<dbReference type="Gene3D" id="3.40.630.30">
    <property type="match status" value="1"/>
</dbReference>
<dbReference type="InterPro" id="IPR050832">
    <property type="entry name" value="Bact_Acetyltransf"/>
</dbReference>
<keyword evidence="2" id="KW-0012">Acyltransferase</keyword>
<feature type="domain" description="N-acetyltransferase" evidence="3">
    <location>
        <begin position="36"/>
        <end position="189"/>
    </location>
</feature>
<name>A0A1I2WLI7_9BACT</name>
<dbReference type="InterPro" id="IPR000182">
    <property type="entry name" value="GNAT_dom"/>
</dbReference>
<dbReference type="GO" id="GO:0005840">
    <property type="term" value="C:ribosome"/>
    <property type="evidence" value="ECO:0007669"/>
    <property type="project" value="UniProtKB-KW"/>
</dbReference>
<evidence type="ECO:0000256" key="2">
    <source>
        <dbReference type="ARBA" id="ARBA00023315"/>
    </source>
</evidence>
<evidence type="ECO:0000256" key="1">
    <source>
        <dbReference type="ARBA" id="ARBA00022679"/>
    </source>
</evidence>
<sequence>MSPFGTIHFAWINRRFLNFLHRKENHVSEFKVNERMKFRKATRKDVAIIVEMLADDELGKTRENFQIPLPAEYLAAFVKINADPNQELIVVEDENAEVIGTLQLSFIQYLTYQGGIRAQIEAVRIKKDRRGIGIGKAMFEWAINRAKERNAHLLQLTTDKKRPEAIKFYESLGFNPSHEGMKITLKNNH</sequence>
<keyword evidence="1" id="KW-0808">Transferase</keyword>
<dbReference type="AlphaFoldDB" id="A0A1I2WLI7"/>
<evidence type="ECO:0000313" key="5">
    <source>
        <dbReference type="Proteomes" id="UP000199642"/>
    </source>
</evidence>
<keyword evidence="4" id="KW-0687">Ribonucleoprotein</keyword>
<gene>
    <name evidence="4" type="ORF">SAMN04487988_11337</name>
</gene>
<dbReference type="Proteomes" id="UP000199642">
    <property type="component" value="Unassembled WGS sequence"/>
</dbReference>
<dbReference type="InterPro" id="IPR016181">
    <property type="entry name" value="Acyl_CoA_acyltransferase"/>
</dbReference>
<keyword evidence="4" id="KW-0689">Ribosomal protein</keyword>
<dbReference type="SUPFAM" id="SSF55729">
    <property type="entry name" value="Acyl-CoA N-acyltransferases (Nat)"/>
    <property type="match status" value="1"/>
</dbReference>
<keyword evidence="5" id="KW-1185">Reference proteome</keyword>
<reference evidence="5" key="1">
    <citation type="submission" date="2016-10" db="EMBL/GenBank/DDBJ databases">
        <authorList>
            <person name="Varghese N."/>
            <person name="Submissions S."/>
        </authorList>
    </citation>
    <scope>NUCLEOTIDE SEQUENCE [LARGE SCALE GENOMIC DNA]</scope>
    <source>
        <strain evidence="5">DSM 19315</strain>
    </source>
</reference>